<dbReference type="AlphaFoldDB" id="A0A519BAH0"/>
<reference evidence="1 2" key="1">
    <citation type="submission" date="2019-01" db="EMBL/GenBank/DDBJ databases">
        <title>Insights into ecological role of a new deltaproteobacterial order Candidatus Sinidesulfobacterales (Sva0485) by metagenomics and metatranscriptomics.</title>
        <authorList>
            <person name="Tan S."/>
            <person name="Liu J."/>
            <person name="Fang Y."/>
            <person name="Hedlund B.P."/>
            <person name="Lian Z.H."/>
            <person name="Huang L.Y."/>
            <person name="Li J.T."/>
            <person name="Huang L.N."/>
            <person name="Li W.J."/>
            <person name="Jiang H.C."/>
            <person name="Dong H.L."/>
            <person name="Shu W.S."/>
        </authorList>
    </citation>
    <scope>NUCLEOTIDE SEQUENCE [LARGE SCALE GENOMIC DNA]</scope>
    <source>
        <strain evidence="1">AP3</strain>
    </source>
</reference>
<dbReference type="Proteomes" id="UP000320813">
    <property type="component" value="Unassembled WGS sequence"/>
</dbReference>
<comment type="caution">
    <text evidence="1">The sequence shown here is derived from an EMBL/GenBank/DDBJ whole genome shotgun (WGS) entry which is preliminary data.</text>
</comment>
<gene>
    <name evidence="1" type="ORF">EVJ47_05920</name>
</gene>
<name>A0A519BAH0_9DELT</name>
<accession>A0A519BAH0</accession>
<evidence type="ECO:0000313" key="2">
    <source>
        <dbReference type="Proteomes" id="UP000320813"/>
    </source>
</evidence>
<evidence type="ECO:0000313" key="1">
    <source>
        <dbReference type="EMBL" id="RZD14204.1"/>
    </source>
</evidence>
<dbReference type="EMBL" id="SGBD01000003">
    <property type="protein sequence ID" value="RZD14204.1"/>
    <property type="molecule type" value="Genomic_DNA"/>
</dbReference>
<protein>
    <submittedName>
        <fullName evidence="1">Uncharacterized protein</fullName>
    </submittedName>
</protein>
<proteinExistence type="predicted"/>
<sequence length="195" mass="22404">MNQGTILIDIKNTITSTINEILKDFGCFPGKYLTESDARCLLFNLLMQNDIFSELKPTADKDLSQSIPLHTEVRWYGDSGKLKYRSDIVIIEVSSLRVKEKMKLPSKGFSFNKFSAIIEIKLRRINGDPDKKFIEKIKADIKKLKNIKKKIDGVWDFIPFLLILDKKNNIQHSINSLSNKADSSNNLQIFYKSSK</sequence>
<organism evidence="1 2">
    <name type="scientific">Candidatus Acidulodesulfobacterium ferriphilum</name>
    <dbReference type="NCBI Taxonomy" id="2597223"/>
    <lineage>
        <taxon>Bacteria</taxon>
        <taxon>Deltaproteobacteria</taxon>
        <taxon>Candidatus Acidulodesulfobacterales</taxon>
        <taxon>Candidatus Acidulodesulfobacterium</taxon>
    </lineage>
</organism>